<evidence type="ECO:0000313" key="2">
    <source>
        <dbReference type="Proteomes" id="UP000316128"/>
    </source>
</evidence>
<accession>A0A4Y5TXI9</accession>
<sequence length="59" mass="6872">MDFNREEVILWCKEFGIDFVTVKQPAPEGWMWARSGEDLILTAIFTNTDDADVTKEDIY</sequence>
<protein>
    <submittedName>
        <fullName evidence="1">Uncharacterized protein</fullName>
    </submittedName>
</protein>
<organism evidence="1 2">
    <name type="scientific">Aeromonas phage 2L372D</name>
    <dbReference type="NCBI Taxonomy" id="2588097"/>
    <lineage>
        <taxon>Viruses</taxon>
        <taxon>Duplodnaviria</taxon>
        <taxon>Heunggongvirae</taxon>
        <taxon>Uroviricota</taxon>
        <taxon>Caudoviricetes</taxon>
        <taxon>Plateaulakevirus</taxon>
        <taxon>Plateaulakevirus pv2L372D</taxon>
    </lineage>
</organism>
<keyword evidence="2" id="KW-1185">Reference proteome</keyword>
<proteinExistence type="predicted"/>
<dbReference type="Proteomes" id="UP000316128">
    <property type="component" value="Segment"/>
</dbReference>
<name>A0A4Y5TXI9_9CAUD</name>
<reference evidence="1 2" key="1">
    <citation type="submission" date="2019-04" db="EMBL/GenBank/DDBJ databases">
        <title>Nine Novel Phages from a Plateau Lake in Southwest China Provide Insights into Aeromonas Phage Diversity.</title>
        <authorList>
            <person name="Xiao W."/>
            <person name="Bai M."/>
            <person name="Wang Y."/>
            <person name="Cui X."/>
        </authorList>
    </citation>
    <scope>NUCLEOTIDE SEQUENCE [LARGE SCALE GENOMIC DNA]</scope>
</reference>
<dbReference type="EMBL" id="MK804893">
    <property type="protein sequence ID" value="QDB74114.1"/>
    <property type="molecule type" value="Genomic_DNA"/>
</dbReference>
<evidence type="ECO:0000313" key="1">
    <source>
        <dbReference type="EMBL" id="QDB74114.1"/>
    </source>
</evidence>
<gene>
    <name evidence="1" type="ORF">2L372D_200</name>
</gene>